<reference evidence="2" key="1">
    <citation type="submission" date="2016-11" db="UniProtKB">
        <authorList>
            <consortium name="WormBaseParasite"/>
        </authorList>
    </citation>
    <scope>IDENTIFICATION</scope>
    <source>
        <strain evidence="2">KR3021</strain>
    </source>
</reference>
<organism evidence="1 2">
    <name type="scientific">Rhabditophanes sp. KR3021</name>
    <dbReference type="NCBI Taxonomy" id="114890"/>
    <lineage>
        <taxon>Eukaryota</taxon>
        <taxon>Metazoa</taxon>
        <taxon>Ecdysozoa</taxon>
        <taxon>Nematoda</taxon>
        <taxon>Chromadorea</taxon>
        <taxon>Rhabditida</taxon>
        <taxon>Tylenchina</taxon>
        <taxon>Panagrolaimomorpha</taxon>
        <taxon>Strongyloidoidea</taxon>
        <taxon>Alloionematidae</taxon>
        <taxon>Rhabditophanes</taxon>
    </lineage>
</organism>
<proteinExistence type="predicted"/>
<dbReference type="Proteomes" id="UP000095286">
    <property type="component" value="Unplaced"/>
</dbReference>
<dbReference type="WBParaSite" id="RSKR_0000956300.1">
    <property type="protein sequence ID" value="RSKR_0000956300.1"/>
    <property type="gene ID" value="RSKR_0000956300"/>
</dbReference>
<name>A0AC35UB38_9BILA</name>
<evidence type="ECO:0000313" key="2">
    <source>
        <dbReference type="WBParaSite" id="RSKR_0000956300.1"/>
    </source>
</evidence>
<protein>
    <submittedName>
        <fullName evidence="2">UPAR/Ly6 domain-containing protein</fullName>
    </submittedName>
</protein>
<evidence type="ECO:0000313" key="1">
    <source>
        <dbReference type="Proteomes" id="UP000095286"/>
    </source>
</evidence>
<accession>A0AC35UB38</accession>
<sequence length="101" mass="10995">MVYLKNIIISLCLTALATVVYSNADNDAISCYQCNSAVEPACIDNYYKFKKACPAKSWGSVGVYRFSKQCSEDNCNSANKNGISVVAFGIIISTVLFRALC</sequence>